<dbReference type="Proteomes" id="UP000003240">
    <property type="component" value="Unassembled WGS sequence"/>
</dbReference>
<keyword evidence="3" id="KW-1185">Reference proteome</keyword>
<dbReference type="eggNOG" id="COG2378">
    <property type="taxonomic scope" value="Bacteria"/>
</dbReference>
<dbReference type="OrthoDB" id="9814277at2"/>
<dbReference type="AlphaFoldDB" id="F7NMP5"/>
<evidence type="ECO:0000259" key="1">
    <source>
        <dbReference type="Pfam" id="PF13280"/>
    </source>
</evidence>
<comment type="caution">
    <text evidence="2">The sequence shown here is derived from an EMBL/GenBank/DDBJ whole genome shotgun (WGS) entry which is preliminary data.</text>
</comment>
<evidence type="ECO:0000313" key="3">
    <source>
        <dbReference type="Proteomes" id="UP000003240"/>
    </source>
</evidence>
<dbReference type="Pfam" id="PF13280">
    <property type="entry name" value="WYL"/>
    <property type="match status" value="1"/>
</dbReference>
<gene>
    <name evidence="2" type="ORF">ALO_16881</name>
</gene>
<feature type="domain" description="WYL" evidence="1">
    <location>
        <begin position="221"/>
        <end position="289"/>
    </location>
</feature>
<dbReference type="EMBL" id="AFGF01000183">
    <property type="protein sequence ID" value="EGO62673.1"/>
    <property type="molecule type" value="Genomic_DNA"/>
</dbReference>
<dbReference type="RefSeq" id="WP_004097906.1">
    <property type="nucleotide sequence ID" value="NZ_AFGF01000183.1"/>
</dbReference>
<protein>
    <recommendedName>
        <fullName evidence="1">WYL domain-containing protein</fullName>
    </recommendedName>
</protein>
<reference evidence="2 3" key="1">
    <citation type="journal article" date="2011" name="EMBO J.">
        <title>Structural diversity of bacterial flagellar motors.</title>
        <authorList>
            <person name="Chen S."/>
            <person name="Beeby M."/>
            <person name="Murphy G.E."/>
            <person name="Leadbetter J.R."/>
            <person name="Hendrixson D.R."/>
            <person name="Briegel A."/>
            <person name="Li Z."/>
            <person name="Shi J."/>
            <person name="Tocheva E.I."/>
            <person name="Muller A."/>
            <person name="Dobro M.J."/>
            <person name="Jensen G.J."/>
        </authorList>
    </citation>
    <scope>NUCLEOTIDE SEQUENCE [LARGE SCALE GENOMIC DNA]</scope>
    <source>
        <strain evidence="2 3">DSM 6540</strain>
    </source>
</reference>
<name>F7NMP5_9FIRM</name>
<dbReference type="PROSITE" id="PS52050">
    <property type="entry name" value="WYL"/>
    <property type="match status" value="1"/>
</dbReference>
<organism evidence="2 3">
    <name type="scientific">Acetonema longum DSM 6540</name>
    <dbReference type="NCBI Taxonomy" id="1009370"/>
    <lineage>
        <taxon>Bacteria</taxon>
        <taxon>Bacillati</taxon>
        <taxon>Bacillota</taxon>
        <taxon>Negativicutes</taxon>
        <taxon>Acetonemataceae</taxon>
        <taxon>Acetonema</taxon>
    </lineage>
</organism>
<accession>F7NMP5</accession>
<evidence type="ECO:0000313" key="2">
    <source>
        <dbReference type="EMBL" id="EGO62673.1"/>
    </source>
</evidence>
<proteinExistence type="predicted"/>
<dbReference type="STRING" id="1009370.ALO_16881"/>
<dbReference type="InterPro" id="IPR026881">
    <property type="entry name" value="WYL_dom"/>
</dbReference>
<sequence>MAYSELIKDVSRIRNYMREFFVYGFKSRDEVGAKSARSYDNEKRRIESWLADYMSFRQDANGKAVFLSVDSRHIPHNPLYKAWKAASFTKNDISLHFILLDILADGNPRSLSELLDTIEDDYLSSFTYTEPLDESTLRKKLKEYTEKGLLTTVKRGKQYLYSLSADSVDLETWREAVTFFSEGSPLGVVGSFLLDKYEEQKPDVFSFKHRYLLFALDNGSLLDLLTAVHLRQKVELELAGGKNGGARQAVTVPLKIYISTQGGRQYLAAYSLWRKKITFFRLDTIVKVKPMEVEPEYDSYKSLLQNEQPHIWGVSCGQYRLEHIELTLKVDPKDIHIVHRLEREKRCGSVTETSDNEWRFTADVYDAWELMPWLRTFIGRISSLTCSNKKVEKQFWSDFSVLTKMYGGDDDAV</sequence>